<comment type="caution">
    <text evidence="2">The sequence shown here is derived from an EMBL/GenBank/DDBJ whole genome shotgun (WGS) entry which is preliminary data.</text>
</comment>
<name>A0AA36CJ96_9BILA</name>
<feature type="non-terminal residue" evidence="2">
    <location>
        <position position="1"/>
    </location>
</feature>
<gene>
    <name evidence="2" type="ORF">MSPICULIGERA_LOCUS7529</name>
</gene>
<proteinExistence type="predicted"/>
<evidence type="ECO:0000256" key="1">
    <source>
        <dbReference type="SAM" id="Coils"/>
    </source>
</evidence>
<dbReference type="EMBL" id="CATQJA010001889">
    <property type="protein sequence ID" value="CAJ0569031.1"/>
    <property type="molecule type" value="Genomic_DNA"/>
</dbReference>
<dbReference type="AlphaFoldDB" id="A0AA36CJ96"/>
<protein>
    <submittedName>
        <fullName evidence="2">Uncharacterized protein</fullName>
    </submittedName>
</protein>
<sequence length="492" mass="53840">MRRKNDAGDLGFWLFQTMWSLKLRLSTQCLPVLTKSKETRMLLLMSSAGPPTNSNKAALYWIPSTTTTRRSRHSEAETPEGEELAVATLERFGKATEAINTANISAPKTVPMPSSLAELVDEANRLGRDPEALPSSYEPTAGEMCVNNFLLPSCPSCSTHSRVRTPMRDSWMLTSIKKVAQYRQLHGRSSRDRGELEKLNAVEAALDKARKQNANEADNERLLLVLNLQLEQVEQLPLDNVSVEQLDAIEKQLESLKPAGADQVPPQVQAQLDKIAELKARKDKHDADVAQLGAALDDIRKNLNEADKLAHPTKKGKKGKEQAVAPTTDALKEVVAKLENEVLPALAQVNNQAASTPGVEPQLQAANELQAKAQELLADAQKRLDDQMAADEKAARVEAKLLEIMVTPDGIGASKSTAEPPHFHQGKLHNIICSKTLISGDSNEDFKQNLKRLEHAKCFNPKRGSISDLAIANVLLRGPAGAWNSPASNEKL</sequence>
<feature type="coiled-coil region" evidence="1">
    <location>
        <begin position="363"/>
        <end position="390"/>
    </location>
</feature>
<keyword evidence="1" id="KW-0175">Coiled coil</keyword>
<evidence type="ECO:0000313" key="2">
    <source>
        <dbReference type="EMBL" id="CAJ0569031.1"/>
    </source>
</evidence>
<accession>A0AA36CJ96</accession>
<organism evidence="2 3">
    <name type="scientific">Mesorhabditis spiculigera</name>
    <dbReference type="NCBI Taxonomy" id="96644"/>
    <lineage>
        <taxon>Eukaryota</taxon>
        <taxon>Metazoa</taxon>
        <taxon>Ecdysozoa</taxon>
        <taxon>Nematoda</taxon>
        <taxon>Chromadorea</taxon>
        <taxon>Rhabditida</taxon>
        <taxon>Rhabditina</taxon>
        <taxon>Rhabditomorpha</taxon>
        <taxon>Rhabditoidea</taxon>
        <taxon>Rhabditidae</taxon>
        <taxon>Mesorhabditinae</taxon>
        <taxon>Mesorhabditis</taxon>
    </lineage>
</organism>
<evidence type="ECO:0000313" key="3">
    <source>
        <dbReference type="Proteomes" id="UP001177023"/>
    </source>
</evidence>
<reference evidence="2" key="1">
    <citation type="submission" date="2023-06" db="EMBL/GenBank/DDBJ databases">
        <authorList>
            <person name="Delattre M."/>
        </authorList>
    </citation>
    <scope>NUCLEOTIDE SEQUENCE</scope>
    <source>
        <strain evidence="2">AF72</strain>
    </source>
</reference>
<dbReference type="Proteomes" id="UP001177023">
    <property type="component" value="Unassembled WGS sequence"/>
</dbReference>
<feature type="coiled-coil region" evidence="1">
    <location>
        <begin position="268"/>
        <end position="309"/>
    </location>
</feature>
<keyword evidence="3" id="KW-1185">Reference proteome</keyword>